<evidence type="ECO:0000313" key="2">
    <source>
        <dbReference type="EMBL" id="WNY26308.1"/>
    </source>
</evidence>
<dbReference type="EMBL" id="CP131061">
    <property type="protein sequence ID" value="WNY26308.1"/>
    <property type="molecule type" value="Genomic_DNA"/>
</dbReference>
<reference evidence="2 3" key="1">
    <citation type="submission" date="2023-07" db="EMBL/GenBank/DDBJ databases">
        <title>Closed genome sequence of Methanosarcinaceae archaeon Am2.</title>
        <authorList>
            <person name="Poehlein A."/>
            <person name="Protasov E."/>
            <person name="Platt K."/>
            <person name="Reeh H."/>
            <person name="Daniel R."/>
            <person name="Brune A."/>
        </authorList>
    </citation>
    <scope>NUCLEOTIDE SEQUENCE [LARGE SCALE GENOMIC DNA]</scope>
    <source>
        <strain evidence="2 3">Am2</strain>
    </source>
</reference>
<feature type="transmembrane region" description="Helical" evidence="1">
    <location>
        <begin position="178"/>
        <end position="195"/>
    </location>
</feature>
<dbReference type="AlphaFoldDB" id="A0AA96V4Z1"/>
<gene>
    <name evidence="2" type="ORF">MsAm2_00680</name>
</gene>
<dbReference type="GeneID" id="89227463"/>
<proteinExistence type="predicted"/>
<keyword evidence="3" id="KW-1185">Reference proteome</keyword>
<dbReference type="Proteomes" id="UP001304970">
    <property type="component" value="Chromosome"/>
</dbReference>
<organism evidence="2 3">
    <name type="scientific">Methanolapillus ohkumae</name>
    <dbReference type="NCBI Taxonomy" id="3028298"/>
    <lineage>
        <taxon>Archaea</taxon>
        <taxon>Methanobacteriati</taxon>
        <taxon>Methanobacteriota</taxon>
        <taxon>Stenosarchaea group</taxon>
        <taxon>Methanomicrobia</taxon>
        <taxon>Methanosarcinales</taxon>
        <taxon>Methanosarcinaceae</taxon>
        <taxon>Methanolapillus</taxon>
    </lineage>
</organism>
<sequence>MNNANKTTILIIISFLFFLTLVVFPFFAAGQTDSDSLSNEIRVIKTENDFFEKIKQNGEDIAVGTVPDLEGEDAYEWYLQLDSVSEKVYNEGLLNPYLRSNNGPVTGHGATMAGYIGVSICPNCEISKSDADEIIRIYQEAGEEAGIENIPIVIAKGYPQNAISEPGEKSNAIPGYEMIYSTIVFFVTIGFLIRIRNKK</sequence>
<accession>A0AA96V4Z1</accession>
<keyword evidence="1" id="KW-1133">Transmembrane helix</keyword>
<evidence type="ECO:0000256" key="1">
    <source>
        <dbReference type="SAM" id="Phobius"/>
    </source>
</evidence>
<name>A0AA96V4Z1_9EURY</name>
<dbReference type="RefSeq" id="WP_338097837.1">
    <property type="nucleotide sequence ID" value="NZ_CP131061.1"/>
</dbReference>
<keyword evidence="1" id="KW-0472">Membrane</keyword>
<protein>
    <submittedName>
        <fullName evidence="2">Uncharacterized protein</fullName>
    </submittedName>
</protein>
<keyword evidence="1" id="KW-0812">Transmembrane</keyword>
<evidence type="ECO:0000313" key="3">
    <source>
        <dbReference type="Proteomes" id="UP001304970"/>
    </source>
</evidence>